<keyword evidence="3" id="KW-1185">Reference proteome</keyword>
<evidence type="ECO:0000313" key="3">
    <source>
        <dbReference type="Proteomes" id="UP001149090"/>
    </source>
</evidence>
<accession>A0A9Q0RDJ3</accession>
<reference evidence="2" key="1">
    <citation type="submission" date="2022-10" db="EMBL/GenBank/DDBJ databases">
        <title>Novel sulphate-reducing endosymbionts in the free-living metamonad Anaeramoeba.</title>
        <authorList>
            <person name="Jerlstrom-Hultqvist J."/>
            <person name="Cepicka I."/>
            <person name="Gallot-Lavallee L."/>
            <person name="Salas-Leiva D."/>
            <person name="Curtis B.A."/>
            <person name="Zahonova K."/>
            <person name="Pipaliya S."/>
            <person name="Dacks J."/>
            <person name="Roger A.J."/>
        </authorList>
    </citation>
    <scope>NUCLEOTIDE SEQUENCE</scope>
    <source>
        <strain evidence="2">BMAN</strain>
    </source>
</reference>
<dbReference type="Pfam" id="PF00071">
    <property type="entry name" value="Ras"/>
    <property type="match status" value="1"/>
</dbReference>
<name>A0A9Q0RDJ3_ANAIG</name>
<dbReference type="GO" id="GO:0003924">
    <property type="term" value="F:GTPase activity"/>
    <property type="evidence" value="ECO:0007669"/>
    <property type="project" value="InterPro"/>
</dbReference>
<dbReference type="PRINTS" id="PR00449">
    <property type="entry name" value="RASTRNSFRMNG"/>
</dbReference>
<keyword evidence="1" id="KW-0547">Nucleotide-binding</keyword>
<dbReference type="Proteomes" id="UP001149090">
    <property type="component" value="Unassembled WGS sequence"/>
</dbReference>
<evidence type="ECO:0000313" key="2">
    <source>
        <dbReference type="EMBL" id="KAJ5074789.1"/>
    </source>
</evidence>
<dbReference type="InterPro" id="IPR027417">
    <property type="entry name" value="P-loop_NTPase"/>
</dbReference>
<dbReference type="OrthoDB" id="63533at2759"/>
<dbReference type="PANTHER" id="PTHR47978">
    <property type="match status" value="1"/>
</dbReference>
<dbReference type="OMA" id="GGPNKTC"/>
<dbReference type="SMART" id="SM00173">
    <property type="entry name" value="RAS"/>
    <property type="match status" value="1"/>
</dbReference>
<dbReference type="SMART" id="SM00175">
    <property type="entry name" value="RAB"/>
    <property type="match status" value="1"/>
</dbReference>
<protein>
    <submittedName>
        <fullName evidence="2">Ras-related protein rab-5a</fullName>
    </submittedName>
</protein>
<organism evidence="2 3">
    <name type="scientific">Anaeramoeba ignava</name>
    <name type="common">Anaerobic marine amoeba</name>
    <dbReference type="NCBI Taxonomy" id="1746090"/>
    <lineage>
        <taxon>Eukaryota</taxon>
        <taxon>Metamonada</taxon>
        <taxon>Anaeramoebidae</taxon>
        <taxon>Anaeramoeba</taxon>
    </lineage>
</organism>
<dbReference type="PROSITE" id="PS51419">
    <property type="entry name" value="RAB"/>
    <property type="match status" value="1"/>
</dbReference>
<dbReference type="InterPro" id="IPR005225">
    <property type="entry name" value="Small_GTP-bd"/>
</dbReference>
<dbReference type="SMART" id="SM00176">
    <property type="entry name" value="RAN"/>
    <property type="match status" value="1"/>
</dbReference>
<dbReference type="EMBL" id="JAPDFW010000068">
    <property type="protein sequence ID" value="KAJ5074789.1"/>
    <property type="molecule type" value="Genomic_DNA"/>
</dbReference>
<dbReference type="NCBIfam" id="TIGR00231">
    <property type="entry name" value="small_GTP"/>
    <property type="match status" value="1"/>
</dbReference>
<dbReference type="InterPro" id="IPR001806">
    <property type="entry name" value="Small_GTPase"/>
</dbReference>
<comment type="caution">
    <text evidence="2">The sequence shown here is derived from an EMBL/GenBank/DDBJ whole genome shotgun (WGS) entry which is preliminary data.</text>
</comment>
<gene>
    <name evidence="2" type="ORF">M0811_07832</name>
</gene>
<dbReference type="FunFam" id="3.40.50.300:FF:000823">
    <property type="entry name" value="Small GTPase RAB, putative"/>
    <property type="match status" value="1"/>
</dbReference>
<dbReference type="AlphaFoldDB" id="A0A9Q0RDJ3"/>
<sequence length="193" mass="21816">MTDIPEYKLVLLGETAVGKSSLVLRYCKDQFFDFQEPTIGAAFLTQIIKFRDSEVKLQIWDTAGQERYHSLAPMYYKGASAAVVVFDITQFKSFERSKVWISELKNNGPSNIVIALVGNKQDLEHKRVVSVQTAESFAEENNLLFLETSAKTGFQVEDLFLNITQKLPQKSNLGKGNLTFEEYDNPKVKKGCC</sequence>
<dbReference type="SUPFAM" id="SSF52540">
    <property type="entry name" value="P-loop containing nucleoside triphosphate hydrolases"/>
    <property type="match status" value="1"/>
</dbReference>
<evidence type="ECO:0000256" key="1">
    <source>
        <dbReference type="ARBA" id="ARBA00022741"/>
    </source>
</evidence>
<dbReference type="PROSITE" id="PS51421">
    <property type="entry name" value="RAS"/>
    <property type="match status" value="1"/>
</dbReference>
<dbReference type="Gene3D" id="3.40.50.300">
    <property type="entry name" value="P-loop containing nucleotide triphosphate hydrolases"/>
    <property type="match status" value="1"/>
</dbReference>
<dbReference type="PROSITE" id="PS51420">
    <property type="entry name" value="RHO"/>
    <property type="match status" value="1"/>
</dbReference>
<proteinExistence type="predicted"/>
<dbReference type="GO" id="GO:0005525">
    <property type="term" value="F:GTP binding"/>
    <property type="evidence" value="ECO:0007669"/>
    <property type="project" value="InterPro"/>
</dbReference>
<dbReference type="CDD" id="cd01860">
    <property type="entry name" value="Rab5_related"/>
    <property type="match status" value="1"/>
</dbReference>
<dbReference type="SMART" id="SM00174">
    <property type="entry name" value="RHO"/>
    <property type="match status" value="1"/>
</dbReference>